<gene>
    <name evidence="2" type="ORF">LCGC14_1240210</name>
</gene>
<dbReference type="AlphaFoldDB" id="A0A0F9NNA8"/>
<feature type="domain" description="CopG-like ribbon-helix-helix" evidence="1">
    <location>
        <begin position="5"/>
        <end position="35"/>
    </location>
</feature>
<protein>
    <recommendedName>
        <fullName evidence="1">CopG-like ribbon-helix-helix domain-containing protein</fullName>
    </recommendedName>
</protein>
<organism evidence="2">
    <name type="scientific">marine sediment metagenome</name>
    <dbReference type="NCBI Taxonomy" id="412755"/>
    <lineage>
        <taxon>unclassified sequences</taxon>
        <taxon>metagenomes</taxon>
        <taxon>ecological metagenomes</taxon>
    </lineage>
</organism>
<evidence type="ECO:0000313" key="2">
    <source>
        <dbReference type="EMBL" id="KKM90290.1"/>
    </source>
</evidence>
<evidence type="ECO:0000259" key="1">
    <source>
        <dbReference type="Pfam" id="PF07878"/>
    </source>
</evidence>
<name>A0A0F9NNA8_9ZZZZ</name>
<dbReference type="SUPFAM" id="SSF47598">
    <property type="entry name" value="Ribbon-helix-helix"/>
    <property type="match status" value="1"/>
</dbReference>
<accession>A0A0F9NNA8</accession>
<dbReference type="EMBL" id="LAZR01006692">
    <property type="protein sequence ID" value="KKM90290.1"/>
    <property type="molecule type" value="Genomic_DNA"/>
</dbReference>
<sequence>MLDPELLERVKRRAEAEERNVSNMINVLIRAGLDSDTLEKAVAK</sequence>
<reference evidence="2" key="1">
    <citation type="journal article" date="2015" name="Nature">
        <title>Complex archaea that bridge the gap between prokaryotes and eukaryotes.</title>
        <authorList>
            <person name="Spang A."/>
            <person name="Saw J.H."/>
            <person name="Jorgensen S.L."/>
            <person name="Zaremba-Niedzwiedzka K."/>
            <person name="Martijn J."/>
            <person name="Lind A.E."/>
            <person name="van Eijk R."/>
            <person name="Schleper C."/>
            <person name="Guy L."/>
            <person name="Ettema T.J."/>
        </authorList>
    </citation>
    <scope>NUCLEOTIDE SEQUENCE</scope>
</reference>
<dbReference type="Pfam" id="PF07878">
    <property type="entry name" value="RHH_5"/>
    <property type="match status" value="1"/>
</dbReference>
<proteinExistence type="predicted"/>
<dbReference type="GO" id="GO:0006355">
    <property type="term" value="P:regulation of DNA-templated transcription"/>
    <property type="evidence" value="ECO:0007669"/>
    <property type="project" value="InterPro"/>
</dbReference>
<dbReference type="InterPro" id="IPR012869">
    <property type="entry name" value="RHH_5"/>
</dbReference>
<comment type="caution">
    <text evidence="2">The sequence shown here is derived from an EMBL/GenBank/DDBJ whole genome shotgun (WGS) entry which is preliminary data.</text>
</comment>
<dbReference type="InterPro" id="IPR010985">
    <property type="entry name" value="Ribbon_hlx_hlx"/>
</dbReference>